<organism evidence="1 2">
    <name type="scientific">Pluteus cervinus</name>
    <dbReference type="NCBI Taxonomy" id="181527"/>
    <lineage>
        <taxon>Eukaryota</taxon>
        <taxon>Fungi</taxon>
        <taxon>Dikarya</taxon>
        <taxon>Basidiomycota</taxon>
        <taxon>Agaricomycotina</taxon>
        <taxon>Agaricomycetes</taxon>
        <taxon>Agaricomycetidae</taxon>
        <taxon>Agaricales</taxon>
        <taxon>Pluteineae</taxon>
        <taxon>Pluteaceae</taxon>
        <taxon>Pluteus</taxon>
    </lineage>
</organism>
<evidence type="ECO:0000313" key="2">
    <source>
        <dbReference type="Proteomes" id="UP000308600"/>
    </source>
</evidence>
<dbReference type="Proteomes" id="UP000308600">
    <property type="component" value="Unassembled WGS sequence"/>
</dbReference>
<name>A0ACD3AW37_9AGAR</name>
<gene>
    <name evidence="1" type="ORF">BDN72DRAFT_857371</name>
</gene>
<evidence type="ECO:0000313" key="1">
    <source>
        <dbReference type="EMBL" id="TFK69836.1"/>
    </source>
</evidence>
<protein>
    <submittedName>
        <fullName evidence="1">Uncharacterized protein</fullName>
    </submittedName>
</protein>
<proteinExistence type="predicted"/>
<accession>A0ACD3AW37</accession>
<keyword evidence="2" id="KW-1185">Reference proteome</keyword>
<dbReference type="EMBL" id="ML208323">
    <property type="protein sequence ID" value="TFK69836.1"/>
    <property type="molecule type" value="Genomic_DNA"/>
</dbReference>
<reference evidence="1 2" key="1">
    <citation type="journal article" date="2019" name="Nat. Ecol. Evol.">
        <title>Megaphylogeny resolves global patterns of mushroom evolution.</title>
        <authorList>
            <person name="Varga T."/>
            <person name="Krizsan K."/>
            <person name="Foldi C."/>
            <person name="Dima B."/>
            <person name="Sanchez-Garcia M."/>
            <person name="Sanchez-Ramirez S."/>
            <person name="Szollosi G.J."/>
            <person name="Szarkandi J.G."/>
            <person name="Papp V."/>
            <person name="Albert L."/>
            <person name="Andreopoulos W."/>
            <person name="Angelini C."/>
            <person name="Antonin V."/>
            <person name="Barry K.W."/>
            <person name="Bougher N.L."/>
            <person name="Buchanan P."/>
            <person name="Buyck B."/>
            <person name="Bense V."/>
            <person name="Catcheside P."/>
            <person name="Chovatia M."/>
            <person name="Cooper J."/>
            <person name="Damon W."/>
            <person name="Desjardin D."/>
            <person name="Finy P."/>
            <person name="Geml J."/>
            <person name="Haridas S."/>
            <person name="Hughes K."/>
            <person name="Justo A."/>
            <person name="Karasinski D."/>
            <person name="Kautmanova I."/>
            <person name="Kiss B."/>
            <person name="Kocsube S."/>
            <person name="Kotiranta H."/>
            <person name="LaButti K.M."/>
            <person name="Lechner B.E."/>
            <person name="Liimatainen K."/>
            <person name="Lipzen A."/>
            <person name="Lukacs Z."/>
            <person name="Mihaltcheva S."/>
            <person name="Morgado L.N."/>
            <person name="Niskanen T."/>
            <person name="Noordeloos M.E."/>
            <person name="Ohm R.A."/>
            <person name="Ortiz-Santana B."/>
            <person name="Ovrebo C."/>
            <person name="Racz N."/>
            <person name="Riley R."/>
            <person name="Savchenko A."/>
            <person name="Shiryaev A."/>
            <person name="Soop K."/>
            <person name="Spirin V."/>
            <person name="Szebenyi C."/>
            <person name="Tomsovsky M."/>
            <person name="Tulloss R.E."/>
            <person name="Uehling J."/>
            <person name="Grigoriev I.V."/>
            <person name="Vagvolgyi C."/>
            <person name="Papp T."/>
            <person name="Martin F.M."/>
            <person name="Miettinen O."/>
            <person name="Hibbett D.S."/>
            <person name="Nagy L.G."/>
        </authorList>
    </citation>
    <scope>NUCLEOTIDE SEQUENCE [LARGE SCALE GENOMIC DNA]</scope>
    <source>
        <strain evidence="1 2">NL-1719</strain>
    </source>
</reference>
<sequence length="537" mass="58501">MGDLRVIVLGANGAGKRFLDSLLLEDNGHVVEVGSWEDFTDGIDDADAAENGLLGNREGIKVLRASTDWIEHRDAHGLEKFEPLRNVEFVEVSGYDPVVASQSDVHELLQKVKAIIHAPFHSVADVLHPDHRPSAVIANLVSSPLTPLYTSLVFLLQSVPTSSDRLILNTLSTEIPIIVLPRLSSYAYHQSHHHQRLSSRDMEDDSLNARLSTFQPSSAIALRTGLFNSPETLALLRSEATDRFLKWREVEREVEGITAATQSRATVLATSQTVVMPGRGGAQRQHERQQTLTHNPLIGSAKLKRQPLPRWQREDLSPWDQARWEAKWESNLSVDVARRLREENLLANNNRTAPSPEEADLETTFHPAARKFTPPPPPPPSNLGTFRYPSPLEKEDSNMSNTTRGVPGSWSGGTGAGHLNRDESGYEYDPLHLPSLLMFSLSLLGPLQTKIGQTIMGLVEGAFGGSSRSVAAVAVMDAQEKGHGRLGHAGRRKHRQGHGQQVELGGGGGVSTGVKVAVVGGLSTFCVGVGVGMFLKS</sequence>